<proteinExistence type="predicted"/>
<dbReference type="AlphaFoldDB" id="A0AA40BN60"/>
<name>A0AA40BN60_9PEZI</name>
<protein>
    <submittedName>
        <fullName evidence="1">Uncharacterized protein</fullName>
    </submittedName>
</protein>
<dbReference type="EMBL" id="JAUKTV010000005">
    <property type="protein sequence ID" value="KAK0737319.1"/>
    <property type="molecule type" value="Genomic_DNA"/>
</dbReference>
<gene>
    <name evidence="1" type="ORF">B0T21DRAFT_347699</name>
</gene>
<comment type="caution">
    <text evidence="1">The sequence shown here is derived from an EMBL/GenBank/DDBJ whole genome shotgun (WGS) entry which is preliminary data.</text>
</comment>
<evidence type="ECO:0000313" key="1">
    <source>
        <dbReference type="EMBL" id="KAK0737319.1"/>
    </source>
</evidence>
<sequence length="234" mass="25555">MYVEPGLVGQVSNLCRYRYEVLISRDAKSVAEVVVRDVGWPPTAGSCPIRRIAPSILSRIRTYSPEPKLRLGHQLSIRKPPDLASQAPAKSITEERNADCLFPYLAIFVAIFPNFVSGTACLTRDLFLTWQSQEAPFGGSIFRERAVFRIWEMEEGAQDVDVVTANPLWEVAHGLTLVHVGCICAGAASLVVGNDGMWIPKRCVITPEAGVTVRGGSGKSLRWAVLDGSGLKCK</sequence>
<keyword evidence="2" id="KW-1185">Reference proteome</keyword>
<evidence type="ECO:0000313" key="2">
    <source>
        <dbReference type="Proteomes" id="UP001172159"/>
    </source>
</evidence>
<accession>A0AA40BN60</accession>
<organism evidence="1 2">
    <name type="scientific">Apiosordaria backusii</name>
    <dbReference type="NCBI Taxonomy" id="314023"/>
    <lineage>
        <taxon>Eukaryota</taxon>
        <taxon>Fungi</taxon>
        <taxon>Dikarya</taxon>
        <taxon>Ascomycota</taxon>
        <taxon>Pezizomycotina</taxon>
        <taxon>Sordariomycetes</taxon>
        <taxon>Sordariomycetidae</taxon>
        <taxon>Sordariales</taxon>
        <taxon>Lasiosphaeriaceae</taxon>
        <taxon>Apiosordaria</taxon>
    </lineage>
</organism>
<reference evidence="1" key="1">
    <citation type="submission" date="2023-06" db="EMBL/GenBank/DDBJ databases">
        <title>Genome-scale phylogeny and comparative genomics of the fungal order Sordariales.</title>
        <authorList>
            <consortium name="Lawrence Berkeley National Laboratory"/>
            <person name="Hensen N."/>
            <person name="Bonometti L."/>
            <person name="Westerberg I."/>
            <person name="Brannstrom I.O."/>
            <person name="Guillou S."/>
            <person name="Cros-Aarteil S."/>
            <person name="Calhoun S."/>
            <person name="Haridas S."/>
            <person name="Kuo A."/>
            <person name="Mondo S."/>
            <person name="Pangilinan J."/>
            <person name="Riley R."/>
            <person name="Labutti K."/>
            <person name="Andreopoulos B."/>
            <person name="Lipzen A."/>
            <person name="Chen C."/>
            <person name="Yanf M."/>
            <person name="Daum C."/>
            <person name="Ng V."/>
            <person name="Clum A."/>
            <person name="Steindorff A."/>
            <person name="Ohm R."/>
            <person name="Martin F."/>
            <person name="Silar P."/>
            <person name="Natvig D."/>
            <person name="Lalanne C."/>
            <person name="Gautier V."/>
            <person name="Ament-Velasquez S.L."/>
            <person name="Kruys A."/>
            <person name="Hutchinson M.I."/>
            <person name="Powell A.J."/>
            <person name="Barry K."/>
            <person name="Miller A.N."/>
            <person name="Grigoriev I.V."/>
            <person name="Debuchy R."/>
            <person name="Gladieux P."/>
            <person name="Thoren M.H."/>
            <person name="Johannesson H."/>
        </authorList>
    </citation>
    <scope>NUCLEOTIDE SEQUENCE</scope>
    <source>
        <strain evidence="1">CBS 540.89</strain>
    </source>
</reference>
<dbReference type="Proteomes" id="UP001172159">
    <property type="component" value="Unassembled WGS sequence"/>
</dbReference>